<evidence type="ECO:0000313" key="2">
    <source>
        <dbReference type="EMBL" id="KAL3528167.1"/>
    </source>
</evidence>
<dbReference type="InterPro" id="IPR053151">
    <property type="entry name" value="RNase_H-like"/>
</dbReference>
<dbReference type="AlphaFoldDB" id="A0ABD3ACE4"/>
<keyword evidence="3" id="KW-1185">Reference proteome</keyword>
<evidence type="ECO:0000313" key="3">
    <source>
        <dbReference type="Proteomes" id="UP001630127"/>
    </source>
</evidence>
<accession>A0ABD3ACE4</accession>
<dbReference type="Pfam" id="PF13456">
    <property type="entry name" value="RVT_3"/>
    <property type="match status" value="1"/>
</dbReference>
<feature type="domain" description="RNase H type-1" evidence="1">
    <location>
        <begin position="54"/>
        <end position="133"/>
    </location>
</feature>
<comment type="caution">
    <text evidence="2">The sequence shown here is derived from an EMBL/GenBank/DDBJ whole genome shotgun (WGS) entry which is preliminary data.</text>
</comment>
<evidence type="ECO:0000259" key="1">
    <source>
        <dbReference type="Pfam" id="PF13456"/>
    </source>
</evidence>
<dbReference type="InterPro" id="IPR044730">
    <property type="entry name" value="RNase_H-like_dom_plant"/>
</dbReference>
<gene>
    <name evidence="2" type="ORF">ACH5RR_012823</name>
</gene>
<name>A0ABD3ACE4_9GENT</name>
<dbReference type="InterPro" id="IPR036397">
    <property type="entry name" value="RNaseH_sf"/>
</dbReference>
<proteinExistence type="predicted"/>
<organism evidence="2 3">
    <name type="scientific">Cinchona calisaya</name>
    <dbReference type="NCBI Taxonomy" id="153742"/>
    <lineage>
        <taxon>Eukaryota</taxon>
        <taxon>Viridiplantae</taxon>
        <taxon>Streptophyta</taxon>
        <taxon>Embryophyta</taxon>
        <taxon>Tracheophyta</taxon>
        <taxon>Spermatophyta</taxon>
        <taxon>Magnoliopsida</taxon>
        <taxon>eudicotyledons</taxon>
        <taxon>Gunneridae</taxon>
        <taxon>Pentapetalae</taxon>
        <taxon>asterids</taxon>
        <taxon>lamiids</taxon>
        <taxon>Gentianales</taxon>
        <taxon>Rubiaceae</taxon>
        <taxon>Cinchonoideae</taxon>
        <taxon>Cinchoneae</taxon>
        <taxon>Cinchona</taxon>
    </lineage>
</organism>
<reference evidence="2 3" key="1">
    <citation type="submission" date="2024-11" db="EMBL/GenBank/DDBJ databases">
        <title>A near-complete genome assembly of Cinchona calisaya.</title>
        <authorList>
            <person name="Lian D.C."/>
            <person name="Zhao X.W."/>
            <person name="Wei L."/>
        </authorList>
    </citation>
    <scope>NUCLEOTIDE SEQUENCE [LARGE SCALE GENOMIC DNA]</scope>
    <source>
        <tissue evidence="2">Nenye</tissue>
    </source>
</reference>
<dbReference type="Gene3D" id="3.30.420.10">
    <property type="entry name" value="Ribonuclease H-like superfamily/Ribonuclease H"/>
    <property type="match status" value="1"/>
</dbReference>
<dbReference type="Proteomes" id="UP001630127">
    <property type="component" value="Unassembled WGS sequence"/>
</dbReference>
<protein>
    <recommendedName>
        <fullName evidence="1">RNase H type-1 domain-containing protein</fullName>
    </recommendedName>
</protein>
<dbReference type="InterPro" id="IPR012337">
    <property type="entry name" value="RNaseH-like_sf"/>
</dbReference>
<dbReference type="SUPFAM" id="SSF53098">
    <property type="entry name" value="Ribonuclease H-like"/>
    <property type="match status" value="1"/>
</dbReference>
<dbReference type="PANTHER" id="PTHR47723">
    <property type="entry name" value="OS05G0353850 PROTEIN"/>
    <property type="match status" value="1"/>
</dbReference>
<dbReference type="PANTHER" id="PTHR47723:SF19">
    <property type="entry name" value="POLYNUCLEOTIDYL TRANSFERASE, RIBONUCLEASE H-LIKE SUPERFAMILY PROTEIN"/>
    <property type="match status" value="1"/>
</dbReference>
<dbReference type="EMBL" id="JBJUIK010000005">
    <property type="protein sequence ID" value="KAL3528167.1"/>
    <property type="molecule type" value="Genomic_DNA"/>
</dbReference>
<sequence length="199" mass="22429">MLGDMESKVISFVEGKVKTVAKVKTAITGMISSISQAFPFIVEREEDYSLHNNIYAGHMAILDGLRFCNSLNLKKFVIELDSVVALQIMEKKIKIPWQLNKITQQIAAEMQELDYTISHNFREGNQHANYVANVGCDEKLMFYRAVAYIVKYSLDPVGVDKETRLFSEFDFAAEVILRYNRNIAIGGTIAKPAPPTSAR</sequence>
<dbReference type="CDD" id="cd06222">
    <property type="entry name" value="RNase_H_like"/>
    <property type="match status" value="1"/>
</dbReference>
<dbReference type="InterPro" id="IPR002156">
    <property type="entry name" value="RNaseH_domain"/>
</dbReference>